<dbReference type="PROSITE" id="PS51257">
    <property type="entry name" value="PROKAR_LIPOPROTEIN"/>
    <property type="match status" value="1"/>
</dbReference>
<evidence type="ECO:0000313" key="15">
    <source>
        <dbReference type="Proteomes" id="UP000016567"/>
    </source>
</evidence>
<keyword evidence="9 13" id="KW-0564">Palmitate</keyword>
<keyword evidence="11 13" id="KW-0998">Cell outer membrane</keyword>
<protein>
    <recommendedName>
        <fullName evidence="4 13">Outer-membrane lipoprotein LolB</fullName>
    </recommendedName>
</protein>
<dbReference type="NCBIfam" id="TIGR00548">
    <property type="entry name" value="lolB"/>
    <property type="match status" value="1"/>
</dbReference>
<dbReference type="Gene3D" id="2.50.20.10">
    <property type="entry name" value="Lipoprotein localisation LolA/LolB/LppX"/>
    <property type="match status" value="1"/>
</dbReference>
<dbReference type="EMBL" id="BATL01000072">
    <property type="protein sequence ID" value="GAD77344.1"/>
    <property type="molecule type" value="Genomic_DNA"/>
</dbReference>
<comment type="subcellular location">
    <subcellularLocation>
        <location evidence="1 13">Cell outer membrane</location>
        <topology evidence="1 13">Lipid-anchor</topology>
    </subcellularLocation>
</comment>
<evidence type="ECO:0000256" key="7">
    <source>
        <dbReference type="ARBA" id="ARBA00022927"/>
    </source>
</evidence>
<keyword evidence="6 13" id="KW-0732">Signal</keyword>
<dbReference type="Proteomes" id="UP000016567">
    <property type="component" value="Unassembled WGS sequence"/>
</dbReference>
<dbReference type="GO" id="GO:0015031">
    <property type="term" value="P:protein transport"/>
    <property type="evidence" value="ECO:0007669"/>
    <property type="project" value="UniProtKB-KW"/>
</dbReference>
<evidence type="ECO:0000313" key="14">
    <source>
        <dbReference type="EMBL" id="GAD77344.1"/>
    </source>
</evidence>
<organism evidence="14 15">
    <name type="scientific">Vibrio azureus NBRC 104587</name>
    <dbReference type="NCBI Taxonomy" id="1219077"/>
    <lineage>
        <taxon>Bacteria</taxon>
        <taxon>Pseudomonadati</taxon>
        <taxon>Pseudomonadota</taxon>
        <taxon>Gammaproteobacteria</taxon>
        <taxon>Vibrionales</taxon>
        <taxon>Vibrionaceae</taxon>
        <taxon>Vibrio</taxon>
    </lineage>
</organism>
<comment type="subunit">
    <text evidence="3 13">Monomer.</text>
</comment>
<dbReference type="GO" id="GO:0044874">
    <property type="term" value="P:lipoprotein localization to outer membrane"/>
    <property type="evidence" value="ECO:0007669"/>
    <property type="project" value="UniProtKB-UniRule"/>
</dbReference>
<evidence type="ECO:0000256" key="13">
    <source>
        <dbReference type="HAMAP-Rule" id="MF_00233"/>
    </source>
</evidence>
<dbReference type="HAMAP" id="MF_00233">
    <property type="entry name" value="LolB"/>
    <property type="match status" value="1"/>
</dbReference>
<evidence type="ECO:0000256" key="6">
    <source>
        <dbReference type="ARBA" id="ARBA00022729"/>
    </source>
</evidence>
<dbReference type="SUPFAM" id="SSF89392">
    <property type="entry name" value="Prokaryotic lipoproteins and lipoprotein localization factors"/>
    <property type="match status" value="1"/>
</dbReference>
<name>U3C7K2_9VIBR</name>
<dbReference type="eggNOG" id="COG3017">
    <property type="taxonomic scope" value="Bacteria"/>
</dbReference>
<keyword evidence="10 13" id="KW-0143">Chaperone</keyword>
<evidence type="ECO:0000256" key="4">
    <source>
        <dbReference type="ARBA" id="ARBA00016202"/>
    </source>
</evidence>
<dbReference type="AlphaFoldDB" id="U3C7K2"/>
<dbReference type="GO" id="GO:0009279">
    <property type="term" value="C:cell outer membrane"/>
    <property type="evidence" value="ECO:0007669"/>
    <property type="project" value="UniProtKB-SubCell"/>
</dbReference>
<evidence type="ECO:0000256" key="11">
    <source>
        <dbReference type="ARBA" id="ARBA00023237"/>
    </source>
</evidence>
<keyword evidence="5 13" id="KW-0813">Transport</keyword>
<reference evidence="14 15" key="1">
    <citation type="submission" date="2013-09" db="EMBL/GenBank/DDBJ databases">
        <title>Whole genome shotgun sequence of Vibrio azureus NBRC 104587.</title>
        <authorList>
            <person name="Isaki S."/>
            <person name="Hosoyama A."/>
            <person name="Numata M."/>
            <person name="Hashimoto M."/>
            <person name="Hosoyama Y."/>
            <person name="Tsuchikane K."/>
            <person name="Noguchi M."/>
            <person name="Hirakata S."/>
            <person name="Ichikawa N."/>
            <person name="Ohji S."/>
            <person name="Yamazoe A."/>
            <person name="Fujita N."/>
        </authorList>
    </citation>
    <scope>NUCLEOTIDE SEQUENCE [LARGE SCALE GENOMIC DNA]</scope>
    <source>
        <strain evidence="14 15">NBRC 104587</strain>
    </source>
</reference>
<dbReference type="CDD" id="cd16326">
    <property type="entry name" value="LolB"/>
    <property type="match status" value="1"/>
</dbReference>
<evidence type="ECO:0000256" key="8">
    <source>
        <dbReference type="ARBA" id="ARBA00023136"/>
    </source>
</evidence>
<dbReference type="Pfam" id="PF03550">
    <property type="entry name" value="LolB"/>
    <property type="match status" value="1"/>
</dbReference>
<comment type="caution">
    <text evidence="14">The sequence shown here is derived from an EMBL/GenBank/DDBJ whole genome shotgun (WGS) entry which is preliminary data.</text>
</comment>
<gene>
    <name evidence="13 14" type="primary">lolB</name>
    <name evidence="14" type="ORF">VAZ01S_072_00080</name>
</gene>
<dbReference type="InterPro" id="IPR029046">
    <property type="entry name" value="LolA/LolB/LppX"/>
</dbReference>
<keyword evidence="8 13" id="KW-0472">Membrane</keyword>
<keyword evidence="12 13" id="KW-0449">Lipoprotein</keyword>
<comment type="similarity">
    <text evidence="2 13">Belongs to the LolB family.</text>
</comment>
<keyword evidence="7 13" id="KW-0653">Protein transport</keyword>
<evidence type="ECO:0000256" key="3">
    <source>
        <dbReference type="ARBA" id="ARBA00011245"/>
    </source>
</evidence>
<comment type="function">
    <text evidence="13">Plays a critical role in the incorporation of lipoproteins in the outer membrane after they are released by the LolA protein.</text>
</comment>
<dbReference type="InterPro" id="IPR004565">
    <property type="entry name" value="OM_lipoprot_LolB"/>
</dbReference>
<evidence type="ECO:0000256" key="12">
    <source>
        <dbReference type="ARBA" id="ARBA00023288"/>
    </source>
</evidence>
<sequence length="213" mass="24363">MGQMTNKPSLMTLRTFFILFFASVLLSGCSSLPESVTNVEWQKHQQELQNIDHYQVTGRLAYISPEQRQSLSFFWKHSPSLSQLTLTFGLGQTALKMTTTAQGTTIETMDDQVLTAKDANQLIYRLTGLHIPVEQMPDWLLGLPTMADSYQLSPAHTLLQLDKTVNGNEWDIFYQRYADINWHQQIIPLPTKLKLSSSDTTIKIEINKWNIRS</sequence>
<evidence type="ECO:0000256" key="2">
    <source>
        <dbReference type="ARBA" id="ARBA00009696"/>
    </source>
</evidence>
<dbReference type="STRING" id="1219077.VAZ01S_072_00080"/>
<evidence type="ECO:0000256" key="1">
    <source>
        <dbReference type="ARBA" id="ARBA00004459"/>
    </source>
</evidence>
<evidence type="ECO:0000256" key="10">
    <source>
        <dbReference type="ARBA" id="ARBA00023186"/>
    </source>
</evidence>
<accession>U3C7K2</accession>
<evidence type="ECO:0000256" key="5">
    <source>
        <dbReference type="ARBA" id="ARBA00022448"/>
    </source>
</evidence>
<keyword evidence="15" id="KW-1185">Reference proteome</keyword>
<proteinExistence type="inferred from homology"/>
<evidence type="ECO:0000256" key="9">
    <source>
        <dbReference type="ARBA" id="ARBA00023139"/>
    </source>
</evidence>